<organism evidence="2 3">
    <name type="scientific">Aquibacillus koreensis</name>
    <dbReference type="NCBI Taxonomy" id="279446"/>
    <lineage>
        <taxon>Bacteria</taxon>
        <taxon>Bacillati</taxon>
        <taxon>Bacillota</taxon>
        <taxon>Bacilli</taxon>
        <taxon>Bacillales</taxon>
        <taxon>Bacillaceae</taxon>
        <taxon>Aquibacillus</taxon>
    </lineage>
</organism>
<dbReference type="AlphaFoldDB" id="A0A9X3WLZ2"/>
<evidence type="ECO:0008006" key="4">
    <source>
        <dbReference type="Google" id="ProtNLM"/>
    </source>
</evidence>
<keyword evidence="1" id="KW-1133">Transmembrane helix</keyword>
<feature type="transmembrane region" description="Helical" evidence="1">
    <location>
        <begin position="7"/>
        <end position="25"/>
    </location>
</feature>
<sequence length="142" mass="16223">MKLLRRLFVFCIVIAGIGYAVYHFGTNLVADKVAEQVDMQLGNETQFEQVKQIIEQDATLSQFVREGATIKEDSLPFHTKEEAMKEIVKKLSFSDMQEMQSTVEDGITTEEQQELINKLTSKLSAEELDAVKVILYKEMNKQ</sequence>
<dbReference type="RefSeq" id="WP_259869338.1">
    <property type="nucleotide sequence ID" value="NZ_JAMQJZ010000016.1"/>
</dbReference>
<dbReference type="Proteomes" id="UP001145072">
    <property type="component" value="Unassembled WGS sequence"/>
</dbReference>
<name>A0A9X3WLZ2_9BACI</name>
<reference evidence="2" key="1">
    <citation type="submission" date="2022-06" db="EMBL/GenBank/DDBJ databases">
        <title>Aquibacillus sp. a new bacterium isolated from soil saline samples.</title>
        <authorList>
            <person name="Galisteo C."/>
            <person name="De La Haba R."/>
            <person name="Sanchez-Porro C."/>
            <person name="Ventosa A."/>
        </authorList>
    </citation>
    <scope>NUCLEOTIDE SEQUENCE</scope>
    <source>
        <strain evidence="2">JCM 12387</strain>
    </source>
</reference>
<keyword evidence="1" id="KW-0472">Membrane</keyword>
<comment type="caution">
    <text evidence="2">The sequence shown here is derived from an EMBL/GenBank/DDBJ whole genome shotgun (WGS) entry which is preliminary data.</text>
</comment>
<evidence type="ECO:0000313" key="3">
    <source>
        <dbReference type="Proteomes" id="UP001145072"/>
    </source>
</evidence>
<proteinExistence type="predicted"/>
<evidence type="ECO:0000256" key="1">
    <source>
        <dbReference type="SAM" id="Phobius"/>
    </source>
</evidence>
<evidence type="ECO:0000313" key="2">
    <source>
        <dbReference type="EMBL" id="MDC3422120.1"/>
    </source>
</evidence>
<keyword evidence="3" id="KW-1185">Reference proteome</keyword>
<keyword evidence="1" id="KW-0812">Transmembrane</keyword>
<dbReference type="EMBL" id="JAMQJZ010000016">
    <property type="protein sequence ID" value="MDC3422120.1"/>
    <property type="molecule type" value="Genomic_DNA"/>
</dbReference>
<protein>
    <recommendedName>
        <fullName evidence="4">Phenylalanyl-tRNA synthetase subunit beta</fullName>
    </recommendedName>
</protein>
<accession>A0A9X3WLZ2</accession>
<gene>
    <name evidence="2" type="ORF">NC661_17305</name>
</gene>